<evidence type="ECO:0000256" key="10">
    <source>
        <dbReference type="ARBA" id="ARBA00048540"/>
    </source>
</evidence>
<keyword evidence="13" id="KW-1185">Reference proteome</keyword>
<evidence type="ECO:0000256" key="9">
    <source>
        <dbReference type="ARBA" id="ARBA00031306"/>
    </source>
</evidence>
<keyword evidence="7 11" id="KW-0274">FAD</keyword>
<evidence type="ECO:0000256" key="8">
    <source>
        <dbReference type="ARBA" id="ARBA00022842"/>
    </source>
</evidence>
<comment type="catalytic activity">
    <reaction evidence="10 11">
        <text>L-threonyl-[protein] + FAD = FMN-L-threonyl-[protein] + AMP + H(+)</text>
        <dbReference type="Rhea" id="RHEA:36847"/>
        <dbReference type="Rhea" id="RHEA-COMP:11060"/>
        <dbReference type="Rhea" id="RHEA-COMP:11061"/>
        <dbReference type="ChEBI" id="CHEBI:15378"/>
        <dbReference type="ChEBI" id="CHEBI:30013"/>
        <dbReference type="ChEBI" id="CHEBI:57692"/>
        <dbReference type="ChEBI" id="CHEBI:74257"/>
        <dbReference type="ChEBI" id="CHEBI:456215"/>
        <dbReference type="EC" id="2.7.1.180"/>
    </reaction>
</comment>
<dbReference type="PANTHER" id="PTHR30040:SF2">
    <property type="entry name" value="FAD:PROTEIN FMN TRANSFERASE"/>
    <property type="match status" value="1"/>
</dbReference>
<dbReference type="GO" id="GO:0016740">
    <property type="term" value="F:transferase activity"/>
    <property type="evidence" value="ECO:0007669"/>
    <property type="project" value="UniProtKB-KW"/>
</dbReference>
<comment type="cofactor">
    <cofactor evidence="1">
        <name>Mg(2+)</name>
        <dbReference type="ChEBI" id="CHEBI:18420"/>
    </cofactor>
</comment>
<dbReference type="PANTHER" id="PTHR30040">
    <property type="entry name" value="THIAMINE BIOSYNTHESIS LIPOPROTEIN APBE"/>
    <property type="match status" value="1"/>
</dbReference>
<protein>
    <recommendedName>
        <fullName evidence="3 11">FAD:protein FMN transferase</fullName>
        <ecNumber evidence="2 11">2.7.1.180</ecNumber>
    </recommendedName>
    <alternativeName>
        <fullName evidence="9 11">Flavin transferase</fullName>
    </alternativeName>
</protein>
<keyword evidence="6 11" id="KW-0479">Metal-binding</keyword>
<comment type="caution">
    <text evidence="12">The sequence shown here is derived from an EMBL/GenBank/DDBJ whole genome shotgun (WGS) entry which is preliminary data.</text>
</comment>
<dbReference type="InterPro" id="IPR024932">
    <property type="entry name" value="ApbE"/>
</dbReference>
<dbReference type="Gene3D" id="3.10.520.10">
    <property type="entry name" value="ApbE-like domains"/>
    <property type="match status" value="1"/>
</dbReference>
<evidence type="ECO:0000256" key="11">
    <source>
        <dbReference type="PIRNR" id="PIRNR006268"/>
    </source>
</evidence>
<evidence type="ECO:0000256" key="7">
    <source>
        <dbReference type="ARBA" id="ARBA00022827"/>
    </source>
</evidence>
<evidence type="ECO:0000256" key="6">
    <source>
        <dbReference type="ARBA" id="ARBA00022723"/>
    </source>
</evidence>
<dbReference type="Pfam" id="PF02424">
    <property type="entry name" value="ApbE"/>
    <property type="match status" value="1"/>
</dbReference>
<evidence type="ECO:0000313" key="12">
    <source>
        <dbReference type="EMBL" id="MFD1782901.1"/>
    </source>
</evidence>
<evidence type="ECO:0000256" key="3">
    <source>
        <dbReference type="ARBA" id="ARBA00016337"/>
    </source>
</evidence>
<dbReference type="SUPFAM" id="SSF143631">
    <property type="entry name" value="ApbE-like"/>
    <property type="match status" value="1"/>
</dbReference>
<keyword evidence="4 11" id="KW-0285">Flavoprotein</keyword>
<dbReference type="Proteomes" id="UP001597237">
    <property type="component" value="Unassembled WGS sequence"/>
</dbReference>
<dbReference type="InterPro" id="IPR003374">
    <property type="entry name" value="ApbE-like_sf"/>
</dbReference>
<name>A0ABW4MYY3_9CAUL</name>
<keyword evidence="5 11" id="KW-0808">Transferase</keyword>
<evidence type="ECO:0000256" key="5">
    <source>
        <dbReference type="ARBA" id="ARBA00022679"/>
    </source>
</evidence>
<evidence type="ECO:0000313" key="13">
    <source>
        <dbReference type="Proteomes" id="UP001597237"/>
    </source>
</evidence>
<dbReference type="PIRSF" id="PIRSF006268">
    <property type="entry name" value="ApbE"/>
    <property type="match status" value="1"/>
</dbReference>
<evidence type="ECO:0000256" key="4">
    <source>
        <dbReference type="ARBA" id="ARBA00022630"/>
    </source>
</evidence>
<comment type="similarity">
    <text evidence="11">Belongs to the ApbE family.</text>
</comment>
<evidence type="ECO:0000256" key="1">
    <source>
        <dbReference type="ARBA" id="ARBA00001946"/>
    </source>
</evidence>
<reference evidence="13" key="1">
    <citation type="journal article" date="2019" name="Int. J. Syst. Evol. Microbiol.">
        <title>The Global Catalogue of Microorganisms (GCM) 10K type strain sequencing project: providing services to taxonomists for standard genome sequencing and annotation.</title>
        <authorList>
            <consortium name="The Broad Institute Genomics Platform"/>
            <consortium name="The Broad Institute Genome Sequencing Center for Infectious Disease"/>
            <person name="Wu L."/>
            <person name="Ma J."/>
        </authorList>
    </citation>
    <scope>NUCLEOTIDE SEQUENCE [LARGE SCALE GENOMIC DNA]</scope>
    <source>
        <strain evidence="13">DFY28</strain>
    </source>
</reference>
<gene>
    <name evidence="12" type="ORF">ACFSC0_05810</name>
</gene>
<dbReference type="EMBL" id="JBHUEY010000001">
    <property type="protein sequence ID" value="MFD1782901.1"/>
    <property type="molecule type" value="Genomic_DNA"/>
</dbReference>
<sequence length="300" mass="30966">MGVAWTISALVPDGLAEAEVGAAVQAAVDEVVRQMSDWEAASDLSRFNAASPGWVEVPPGLLHVVQAGLSLAEATDGAFDPTLGRLVGLWGFGPAGPAADLPADATLAGAPAGWRQVELDLAGRRIRQPGGLALDLSGIAKGYGVDQAAQALEALGVRDYLVEIGGELRGAGVKSSGEPWFVEIEPPPGFAADEPILVALHELSIATSGEWRRAVDHGGRRYGHTLDPATRRPLDNGVEQVTVLHAECMQADALCTALAVMGPVAGLAFADAEGLAALFVVREGGGLAERQSRAFAAMLD</sequence>
<organism evidence="12 13">
    <name type="scientific">Phenylobacterium terrae</name>
    <dbReference type="NCBI Taxonomy" id="2665495"/>
    <lineage>
        <taxon>Bacteria</taxon>
        <taxon>Pseudomonadati</taxon>
        <taxon>Pseudomonadota</taxon>
        <taxon>Alphaproteobacteria</taxon>
        <taxon>Caulobacterales</taxon>
        <taxon>Caulobacteraceae</taxon>
        <taxon>Phenylobacterium</taxon>
    </lineage>
</organism>
<dbReference type="EC" id="2.7.1.180" evidence="2 11"/>
<evidence type="ECO:0000256" key="2">
    <source>
        <dbReference type="ARBA" id="ARBA00011955"/>
    </source>
</evidence>
<proteinExistence type="inferred from homology"/>
<keyword evidence="8 11" id="KW-0460">Magnesium</keyword>
<accession>A0ABW4MYY3</accession>